<keyword evidence="7" id="KW-1185">Reference proteome</keyword>
<feature type="domain" description="HTH iclR-type" evidence="4">
    <location>
        <begin position="4"/>
        <end position="66"/>
    </location>
</feature>
<dbReference type="Gene3D" id="3.30.450.40">
    <property type="match status" value="1"/>
</dbReference>
<organism evidence="6 7">
    <name type="scientific">Mesorhizobium tianshanense</name>
    <dbReference type="NCBI Taxonomy" id="39844"/>
    <lineage>
        <taxon>Bacteria</taxon>
        <taxon>Pseudomonadati</taxon>
        <taxon>Pseudomonadota</taxon>
        <taxon>Alphaproteobacteria</taxon>
        <taxon>Hyphomicrobiales</taxon>
        <taxon>Phyllobacteriaceae</taxon>
        <taxon>Mesorhizobium</taxon>
    </lineage>
</organism>
<dbReference type="GO" id="GO:0003677">
    <property type="term" value="F:DNA binding"/>
    <property type="evidence" value="ECO:0007669"/>
    <property type="project" value="UniProtKB-KW"/>
</dbReference>
<dbReference type="GO" id="GO:0045892">
    <property type="term" value="P:negative regulation of DNA-templated transcription"/>
    <property type="evidence" value="ECO:0007669"/>
    <property type="project" value="TreeGrafter"/>
</dbReference>
<evidence type="ECO:0000259" key="4">
    <source>
        <dbReference type="PROSITE" id="PS51077"/>
    </source>
</evidence>
<dbReference type="PANTHER" id="PTHR30136">
    <property type="entry name" value="HELIX-TURN-HELIX TRANSCRIPTIONAL REGULATOR, ICLR FAMILY"/>
    <property type="match status" value="1"/>
</dbReference>
<reference evidence="6 7" key="1">
    <citation type="journal article" date="2015" name="Stand. Genomic Sci.">
        <title>Genomic Encyclopedia of Bacterial and Archaeal Type Strains, Phase III: the genomes of soil and plant-associated and newly described type strains.</title>
        <authorList>
            <person name="Whitman W.B."/>
            <person name="Woyke T."/>
            <person name="Klenk H.P."/>
            <person name="Zhou Y."/>
            <person name="Lilburn T.G."/>
            <person name="Beck B.J."/>
            <person name="De Vos P."/>
            <person name="Vandamme P."/>
            <person name="Eisen J.A."/>
            <person name="Garrity G."/>
            <person name="Hugenholtz P."/>
            <person name="Kyrpides N.C."/>
        </authorList>
    </citation>
    <scope>NUCLEOTIDE SEQUENCE [LARGE SCALE GENOMIC DNA]</scope>
    <source>
        <strain evidence="6 7">CGMCC 1.2546</strain>
    </source>
</reference>
<dbReference type="Pfam" id="PF01614">
    <property type="entry name" value="IclR_C"/>
    <property type="match status" value="1"/>
</dbReference>
<dbReference type="SMART" id="SM00346">
    <property type="entry name" value="HTH_ICLR"/>
    <property type="match status" value="1"/>
</dbReference>
<dbReference type="EMBL" id="VLKT01000038">
    <property type="protein sequence ID" value="TWI28405.1"/>
    <property type="molecule type" value="Genomic_DNA"/>
</dbReference>
<protein>
    <submittedName>
        <fullName evidence="6">IclR family transcriptional regulator</fullName>
    </submittedName>
</protein>
<dbReference type="SUPFAM" id="SSF46785">
    <property type="entry name" value="Winged helix' DNA-binding domain"/>
    <property type="match status" value="1"/>
</dbReference>
<keyword evidence="2" id="KW-0238">DNA-binding</keyword>
<evidence type="ECO:0000256" key="2">
    <source>
        <dbReference type="ARBA" id="ARBA00023125"/>
    </source>
</evidence>
<dbReference type="InterPro" id="IPR011991">
    <property type="entry name" value="ArsR-like_HTH"/>
</dbReference>
<accession>A0A562N8A9</accession>
<dbReference type="PANTHER" id="PTHR30136:SF24">
    <property type="entry name" value="HTH-TYPE TRANSCRIPTIONAL REPRESSOR ALLR"/>
    <property type="match status" value="1"/>
</dbReference>
<dbReference type="InterPro" id="IPR005471">
    <property type="entry name" value="Tscrpt_reg_IclR_N"/>
</dbReference>
<dbReference type="Gene3D" id="1.10.10.10">
    <property type="entry name" value="Winged helix-like DNA-binding domain superfamily/Winged helix DNA-binding domain"/>
    <property type="match status" value="1"/>
</dbReference>
<proteinExistence type="predicted"/>
<dbReference type="Proteomes" id="UP000317122">
    <property type="component" value="Unassembled WGS sequence"/>
</dbReference>
<dbReference type="RefSeq" id="WP_145721306.1">
    <property type="nucleotide sequence ID" value="NZ_BSPF01000049.1"/>
</dbReference>
<sequence length="265" mass="28117">MTGNLSLERGLAVLNLLKEADEAVGVRDLARRLEQSAPAVQRILNTLAEQGYVEQAPDSRRYRLGHSVLALARKILSKDRLVGLAELELQALAAEGCFNAFLGIRRGDSGIYLLTVQSRSPVVIRSSPGETFPLHSSALGKALLMELGGEAVIGMLGRGPLEQITARTVTDPHKLVAQISASESIGYTTSLDENFIGLIAVGAPLRDASGTIVAAISVAYPRSVGPHVEIAEIGEAVMAAAARISAGLGFRDSRENRDRDPHHAA</sequence>
<dbReference type="InterPro" id="IPR014757">
    <property type="entry name" value="Tscrpt_reg_IclR_C"/>
</dbReference>
<dbReference type="GO" id="GO:0003700">
    <property type="term" value="F:DNA-binding transcription factor activity"/>
    <property type="evidence" value="ECO:0007669"/>
    <property type="project" value="TreeGrafter"/>
</dbReference>
<dbReference type="InterPro" id="IPR036388">
    <property type="entry name" value="WH-like_DNA-bd_sf"/>
</dbReference>
<evidence type="ECO:0000256" key="1">
    <source>
        <dbReference type="ARBA" id="ARBA00023015"/>
    </source>
</evidence>
<comment type="caution">
    <text evidence="6">The sequence shown here is derived from an EMBL/GenBank/DDBJ whole genome shotgun (WGS) entry which is preliminary data.</text>
</comment>
<evidence type="ECO:0000313" key="7">
    <source>
        <dbReference type="Proteomes" id="UP000317122"/>
    </source>
</evidence>
<evidence type="ECO:0000256" key="3">
    <source>
        <dbReference type="ARBA" id="ARBA00023163"/>
    </source>
</evidence>
<dbReference type="InterPro" id="IPR050707">
    <property type="entry name" value="HTH_MetabolicPath_Reg"/>
</dbReference>
<name>A0A562N8A9_9HYPH</name>
<gene>
    <name evidence="6" type="ORF">IQ26_05283</name>
</gene>
<feature type="domain" description="IclR-ED" evidence="5">
    <location>
        <begin position="67"/>
        <end position="250"/>
    </location>
</feature>
<keyword evidence="1" id="KW-0805">Transcription regulation</keyword>
<dbReference type="Pfam" id="PF09339">
    <property type="entry name" value="HTH_IclR"/>
    <property type="match status" value="1"/>
</dbReference>
<dbReference type="CDD" id="cd00090">
    <property type="entry name" value="HTH_ARSR"/>
    <property type="match status" value="1"/>
</dbReference>
<evidence type="ECO:0000313" key="6">
    <source>
        <dbReference type="EMBL" id="TWI28405.1"/>
    </source>
</evidence>
<dbReference type="InterPro" id="IPR029016">
    <property type="entry name" value="GAF-like_dom_sf"/>
</dbReference>
<dbReference type="OrthoDB" id="6057486at2"/>
<evidence type="ECO:0000259" key="5">
    <source>
        <dbReference type="PROSITE" id="PS51078"/>
    </source>
</evidence>
<keyword evidence="3" id="KW-0804">Transcription</keyword>
<dbReference type="AlphaFoldDB" id="A0A562N8A9"/>
<dbReference type="InterPro" id="IPR036390">
    <property type="entry name" value="WH_DNA-bd_sf"/>
</dbReference>
<dbReference type="PROSITE" id="PS51077">
    <property type="entry name" value="HTH_ICLR"/>
    <property type="match status" value="1"/>
</dbReference>
<dbReference type="PROSITE" id="PS51078">
    <property type="entry name" value="ICLR_ED"/>
    <property type="match status" value="1"/>
</dbReference>
<dbReference type="SUPFAM" id="SSF55781">
    <property type="entry name" value="GAF domain-like"/>
    <property type="match status" value="1"/>
</dbReference>